<dbReference type="InterPro" id="IPR036271">
    <property type="entry name" value="Tet_transcr_reg_TetR-rel_C_sf"/>
</dbReference>
<dbReference type="InterPro" id="IPR050109">
    <property type="entry name" value="HTH-type_TetR-like_transc_reg"/>
</dbReference>
<organism evidence="4 5">
    <name type="scientific">Dokdonella ginsengisoli</name>
    <dbReference type="NCBI Taxonomy" id="363846"/>
    <lineage>
        <taxon>Bacteria</taxon>
        <taxon>Pseudomonadati</taxon>
        <taxon>Pseudomonadota</taxon>
        <taxon>Gammaproteobacteria</taxon>
        <taxon>Lysobacterales</taxon>
        <taxon>Rhodanobacteraceae</taxon>
        <taxon>Dokdonella</taxon>
    </lineage>
</organism>
<proteinExistence type="predicted"/>
<dbReference type="PROSITE" id="PS50977">
    <property type="entry name" value="HTH_TETR_2"/>
    <property type="match status" value="1"/>
</dbReference>
<dbReference type="PANTHER" id="PTHR30055">
    <property type="entry name" value="HTH-TYPE TRANSCRIPTIONAL REGULATOR RUTR"/>
    <property type="match status" value="1"/>
</dbReference>
<dbReference type="EMBL" id="JBHSHD010000012">
    <property type="protein sequence ID" value="MFC4821955.1"/>
    <property type="molecule type" value="Genomic_DNA"/>
</dbReference>
<dbReference type="InterPro" id="IPR009057">
    <property type="entry name" value="Homeodomain-like_sf"/>
</dbReference>
<dbReference type="Gene3D" id="1.10.10.60">
    <property type="entry name" value="Homeodomain-like"/>
    <property type="match status" value="1"/>
</dbReference>
<dbReference type="Pfam" id="PF14246">
    <property type="entry name" value="TetR_C_7"/>
    <property type="match status" value="1"/>
</dbReference>
<sequence length="223" mass="24666">MTLAIAKSCGPGRPKDLEKRAAILEAAKRLFPHSGFEGTSMDAIAAEAGVSKLTVYSHFTDKETLFVAAIRERCQEQMPATLFSIDRKAPVRRQLEAIGRAFFALITRPESIALHRLITAGTASSQKLAQLFWDSGPRLVHDDFEKFLRQEIEDGQLDIDDASRATSQFFALIKGELHARMLCGCSQPMTPEDVDAHVRATVEFFLRAYAPCAERAAMIKPVA</sequence>
<dbReference type="PANTHER" id="PTHR30055:SF146">
    <property type="entry name" value="HTH-TYPE TRANSCRIPTIONAL DUAL REGULATOR CECR"/>
    <property type="match status" value="1"/>
</dbReference>
<protein>
    <submittedName>
        <fullName evidence="4">TetR/AcrR family transcriptional regulator</fullName>
    </submittedName>
</protein>
<dbReference type="Gene3D" id="1.10.357.10">
    <property type="entry name" value="Tetracycline Repressor, domain 2"/>
    <property type="match status" value="1"/>
</dbReference>
<comment type="caution">
    <text evidence="4">The sequence shown here is derived from an EMBL/GenBank/DDBJ whole genome shotgun (WGS) entry which is preliminary data.</text>
</comment>
<dbReference type="InterPro" id="IPR001647">
    <property type="entry name" value="HTH_TetR"/>
</dbReference>
<evidence type="ECO:0000256" key="1">
    <source>
        <dbReference type="ARBA" id="ARBA00023125"/>
    </source>
</evidence>
<accession>A0ABV9QY31</accession>
<gene>
    <name evidence="4" type="ORF">ACFO6Q_16650</name>
</gene>
<feature type="domain" description="HTH tetR-type" evidence="3">
    <location>
        <begin position="17"/>
        <end position="77"/>
    </location>
</feature>
<dbReference type="RefSeq" id="WP_380022237.1">
    <property type="nucleotide sequence ID" value="NZ_JBHSHD010000012.1"/>
</dbReference>
<dbReference type="InterPro" id="IPR039536">
    <property type="entry name" value="TetR_C_Proteobacteria"/>
</dbReference>
<dbReference type="Pfam" id="PF00440">
    <property type="entry name" value="TetR_N"/>
    <property type="match status" value="1"/>
</dbReference>
<dbReference type="PRINTS" id="PR00455">
    <property type="entry name" value="HTHTETR"/>
</dbReference>
<evidence type="ECO:0000259" key="3">
    <source>
        <dbReference type="PROSITE" id="PS50977"/>
    </source>
</evidence>
<dbReference type="Proteomes" id="UP001595886">
    <property type="component" value="Unassembled WGS sequence"/>
</dbReference>
<dbReference type="SUPFAM" id="SSF48498">
    <property type="entry name" value="Tetracyclin repressor-like, C-terminal domain"/>
    <property type="match status" value="1"/>
</dbReference>
<feature type="DNA-binding region" description="H-T-H motif" evidence="2">
    <location>
        <begin position="40"/>
        <end position="59"/>
    </location>
</feature>
<reference evidence="5" key="1">
    <citation type="journal article" date="2019" name="Int. J. Syst. Evol. Microbiol.">
        <title>The Global Catalogue of Microorganisms (GCM) 10K type strain sequencing project: providing services to taxonomists for standard genome sequencing and annotation.</title>
        <authorList>
            <consortium name="The Broad Institute Genomics Platform"/>
            <consortium name="The Broad Institute Genome Sequencing Center for Infectious Disease"/>
            <person name="Wu L."/>
            <person name="Ma J."/>
        </authorList>
    </citation>
    <scope>NUCLEOTIDE SEQUENCE [LARGE SCALE GENOMIC DNA]</scope>
    <source>
        <strain evidence="5">CCUG 30340</strain>
    </source>
</reference>
<keyword evidence="1 2" id="KW-0238">DNA-binding</keyword>
<evidence type="ECO:0000313" key="5">
    <source>
        <dbReference type="Proteomes" id="UP001595886"/>
    </source>
</evidence>
<keyword evidence="5" id="KW-1185">Reference proteome</keyword>
<evidence type="ECO:0000256" key="2">
    <source>
        <dbReference type="PROSITE-ProRule" id="PRU00335"/>
    </source>
</evidence>
<name>A0ABV9QY31_9GAMM</name>
<evidence type="ECO:0000313" key="4">
    <source>
        <dbReference type="EMBL" id="MFC4821955.1"/>
    </source>
</evidence>
<dbReference type="SUPFAM" id="SSF46689">
    <property type="entry name" value="Homeodomain-like"/>
    <property type="match status" value="1"/>
</dbReference>